<proteinExistence type="predicted"/>
<sequence>MRDVVRHERRCAAGLDEMVRQDDEGRGIRNHLVGRVVPGGPGDAEARRREGFCDRVGAVDGKVRRHLERQPGWFEGARRRERPVDLP</sequence>
<dbReference type="EMBL" id="BAAAOH010000001">
    <property type="protein sequence ID" value="GAA1992398.1"/>
    <property type="molecule type" value="Genomic_DNA"/>
</dbReference>
<accession>A0ABN2SUJ8</accession>
<name>A0ABN2SUJ8_9MICO</name>
<evidence type="ECO:0000313" key="2">
    <source>
        <dbReference type="Proteomes" id="UP001500326"/>
    </source>
</evidence>
<dbReference type="Proteomes" id="UP001500326">
    <property type="component" value="Unassembled WGS sequence"/>
</dbReference>
<comment type="caution">
    <text evidence="1">The sequence shown here is derived from an EMBL/GenBank/DDBJ whole genome shotgun (WGS) entry which is preliminary data.</text>
</comment>
<evidence type="ECO:0000313" key="1">
    <source>
        <dbReference type="EMBL" id="GAA1992398.1"/>
    </source>
</evidence>
<reference evidence="1 2" key="1">
    <citation type="journal article" date="2019" name="Int. J. Syst. Evol. Microbiol.">
        <title>The Global Catalogue of Microorganisms (GCM) 10K type strain sequencing project: providing services to taxonomists for standard genome sequencing and annotation.</title>
        <authorList>
            <consortium name="The Broad Institute Genomics Platform"/>
            <consortium name="The Broad Institute Genome Sequencing Center for Infectious Disease"/>
            <person name="Wu L."/>
            <person name="Ma J."/>
        </authorList>
    </citation>
    <scope>NUCLEOTIDE SEQUENCE [LARGE SCALE GENOMIC DNA]</scope>
    <source>
        <strain evidence="1 2">JCM 14902</strain>
    </source>
</reference>
<gene>
    <name evidence="1" type="ORF">GCM10009777_29840</name>
</gene>
<protein>
    <submittedName>
        <fullName evidence="1">Uncharacterized protein</fullName>
    </submittedName>
</protein>
<keyword evidence="2" id="KW-1185">Reference proteome</keyword>
<organism evidence="1 2">
    <name type="scientific">Microbacterium pumilum</name>
    <dbReference type="NCBI Taxonomy" id="344165"/>
    <lineage>
        <taxon>Bacteria</taxon>
        <taxon>Bacillati</taxon>
        <taxon>Actinomycetota</taxon>
        <taxon>Actinomycetes</taxon>
        <taxon>Micrococcales</taxon>
        <taxon>Microbacteriaceae</taxon>
        <taxon>Microbacterium</taxon>
    </lineage>
</organism>